<proteinExistence type="predicted"/>
<evidence type="ECO:0000313" key="2">
    <source>
        <dbReference type="Proteomes" id="UP000034273"/>
    </source>
</evidence>
<protein>
    <submittedName>
        <fullName evidence="1">Uncharacterized protein</fullName>
    </submittedName>
</protein>
<accession>A0A0G1WWN5</accession>
<dbReference type="Proteomes" id="UP000034273">
    <property type="component" value="Unassembled WGS sequence"/>
</dbReference>
<organism evidence="1 2">
    <name type="scientific">Candidatus Kaiserbacteria bacterium GW2011_GWA2_52_12</name>
    <dbReference type="NCBI Taxonomy" id="1618671"/>
    <lineage>
        <taxon>Bacteria</taxon>
        <taxon>Candidatus Kaiseribacteriota</taxon>
    </lineage>
</organism>
<sequence length="71" mass="8064">MTLEQNEIYSKITATIRRLVGENGLVTSVIQSWEEVCGPLMQNGQVSDLKVAHERYLDLLNIRLEHLKVGI</sequence>
<name>A0A0G1WWN5_9BACT</name>
<reference evidence="1 2" key="1">
    <citation type="journal article" date="2015" name="Nature">
        <title>rRNA introns, odd ribosomes, and small enigmatic genomes across a large radiation of phyla.</title>
        <authorList>
            <person name="Brown C.T."/>
            <person name="Hug L.A."/>
            <person name="Thomas B.C."/>
            <person name="Sharon I."/>
            <person name="Castelle C.J."/>
            <person name="Singh A."/>
            <person name="Wilkins M.J."/>
            <person name="Williams K.H."/>
            <person name="Banfield J.F."/>
        </authorList>
    </citation>
    <scope>NUCLEOTIDE SEQUENCE [LARGE SCALE GENOMIC DNA]</scope>
</reference>
<dbReference type="EMBL" id="LCQW01000024">
    <property type="protein sequence ID" value="KKW23328.1"/>
    <property type="molecule type" value="Genomic_DNA"/>
</dbReference>
<evidence type="ECO:0000313" key="1">
    <source>
        <dbReference type="EMBL" id="KKW23328.1"/>
    </source>
</evidence>
<dbReference type="AlphaFoldDB" id="A0A0G1WWN5"/>
<gene>
    <name evidence="1" type="ORF">UY67_C0024G0002</name>
</gene>
<comment type="caution">
    <text evidence="1">The sequence shown here is derived from an EMBL/GenBank/DDBJ whole genome shotgun (WGS) entry which is preliminary data.</text>
</comment>